<gene>
    <name evidence="1" type="ORF">ULMS_13030</name>
</gene>
<evidence type="ECO:0000313" key="2">
    <source>
        <dbReference type="Proteomes" id="UP000326994"/>
    </source>
</evidence>
<dbReference type="OrthoDB" id="1436237at2"/>
<sequence length="234" mass="26154">MKQFLFLLICFFGINTIAQNQYISFDYEAKYLMPSKKNNTLDTISISFAKDGSHIFTDSRFLAQGFGLNVFGNGANKTNSNIGLLYTSSKSLLQLNYEMGDNLMFMKMDIKTLAASRGIEEINGEQLSLQSEQTDDVNFMGAPRKAYVVFPSNKPEQIITILFDESKPVNNNLLLTNLLTGLLKMNGENVQTNLNLPNGLILSILDDKGVNIIEAIDINEVDTKLTINHTFKTN</sequence>
<dbReference type="AlphaFoldDB" id="A0A5J4G0G2"/>
<evidence type="ECO:0000313" key="1">
    <source>
        <dbReference type="EMBL" id="GEQ85795.1"/>
    </source>
</evidence>
<name>A0A5J4G0G2_9FLAO</name>
<reference evidence="1 2" key="1">
    <citation type="submission" date="2019-08" db="EMBL/GenBank/DDBJ databases">
        <title>Ulvibacter marinistellae sp. nov., isolated from a starfish, Patiria pectinifera.</title>
        <authorList>
            <person name="Kawano K."/>
            <person name="Ushijima N."/>
            <person name="Kihara M."/>
            <person name="Itoh H."/>
        </authorList>
    </citation>
    <scope>NUCLEOTIDE SEQUENCE [LARGE SCALE GENOMIC DNA]</scope>
    <source>
        <strain evidence="1 2">KK4</strain>
    </source>
</reference>
<proteinExistence type="predicted"/>
<protein>
    <submittedName>
        <fullName evidence="1">Uncharacterized protein</fullName>
    </submittedName>
</protein>
<organism evidence="1 2">
    <name type="scientific">Patiriisocius marinistellae</name>
    <dbReference type="NCBI Taxonomy" id="2494560"/>
    <lineage>
        <taxon>Bacteria</taxon>
        <taxon>Pseudomonadati</taxon>
        <taxon>Bacteroidota</taxon>
        <taxon>Flavobacteriia</taxon>
        <taxon>Flavobacteriales</taxon>
        <taxon>Flavobacteriaceae</taxon>
        <taxon>Patiriisocius</taxon>
    </lineage>
</organism>
<dbReference type="EMBL" id="BKCF01000001">
    <property type="protein sequence ID" value="GEQ85795.1"/>
    <property type="molecule type" value="Genomic_DNA"/>
</dbReference>
<dbReference type="Proteomes" id="UP000326994">
    <property type="component" value="Unassembled WGS sequence"/>
</dbReference>
<keyword evidence="2" id="KW-1185">Reference proteome</keyword>
<accession>A0A5J4G0G2</accession>
<comment type="caution">
    <text evidence="1">The sequence shown here is derived from an EMBL/GenBank/DDBJ whole genome shotgun (WGS) entry which is preliminary data.</text>
</comment>
<dbReference type="RefSeq" id="WP_151893693.1">
    <property type="nucleotide sequence ID" value="NZ_BKCF01000001.1"/>
</dbReference>